<accession>A0A3B1CHN5</accession>
<dbReference type="EMBL" id="UOGI01000058">
    <property type="protein sequence ID" value="VAX29729.1"/>
    <property type="molecule type" value="Genomic_DNA"/>
</dbReference>
<reference evidence="2" key="1">
    <citation type="submission" date="2018-06" db="EMBL/GenBank/DDBJ databases">
        <authorList>
            <person name="Zhirakovskaya E."/>
        </authorList>
    </citation>
    <scope>NUCLEOTIDE SEQUENCE</scope>
</reference>
<dbReference type="Pfam" id="PF13472">
    <property type="entry name" value="Lipase_GDSL_2"/>
    <property type="match status" value="1"/>
</dbReference>
<feature type="domain" description="SGNH hydrolase-type esterase" evidence="1">
    <location>
        <begin position="20"/>
        <end position="162"/>
    </location>
</feature>
<dbReference type="AlphaFoldDB" id="A0A3B1CHN5"/>
<protein>
    <recommendedName>
        <fullName evidence="1">SGNH hydrolase-type esterase domain-containing protein</fullName>
    </recommendedName>
</protein>
<evidence type="ECO:0000259" key="1">
    <source>
        <dbReference type="Pfam" id="PF13472"/>
    </source>
</evidence>
<dbReference type="InterPro" id="IPR013830">
    <property type="entry name" value="SGNH_hydro"/>
</dbReference>
<dbReference type="PANTHER" id="PTHR30383">
    <property type="entry name" value="THIOESTERASE 1/PROTEASE 1/LYSOPHOSPHOLIPASE L1"/>
    <property type="match status" value="1"/>
</dbReference>
<dbReference type="InterPro" id="IPR036514">
    <property type="entry name" value="SGNH_hydro_sf"/>
</dbReference>
<sequence>MHSKDILFLGHSLIEFFDWQDRFPGHRVASLGVAGETVEGLLSRVDGIIREYPHADLVFIMTGTNNVAMEDFDFLDVYRKIIEKLSAAYPEAGIYVHSILPIALEWITGEDIQRMNQSIREMSMETSAGFLDIYSLFVDIKGKAVKEYFLEDGIHLSGKGYSIWTGALEKIVHR</sequence>
<gene>
    <name evidence="2" type="ORF">MNBD_NITROSPIRAE03-199</name>
</gene>
<name>A0A3B1CHN5_9ZZZZ</name>
<proteinExistence type="predicted"/>
<dbReference type="Gene3D" id="3.40.50.1110">
    <property type="entry name" value="SGNH hydrolase"/>
    <property type="match status" value="1"/>
</dbReference>
<organism evidence="2">
    <name type="scientific">hydrothermal vent metagenome</name>
    <dbReference type="NCBI Taxonomy" id="652676"/>
    <lineage>
        <taxon>unclassified sequences</taxon>
        <taxon>metagenomes</taxon>
        <taxon>ecological metagenomes</taxon>
    </lineage>
</organism>
<dbReference type="InterPro" id="IPR051532">
    <property type="entry name" value="Ester_Hydrolysis_Enzymes"/>
</dbReference>
<dbReference type="SUPFAM" id="SSF52266">
    <property type="entry name" value="SGNH hydrolase"/>
    <property type="match status" value="1"/>
</dbReference>
<dbReference type="GO" id="GO:0004622">
    <property type="term" value="F:phosphatidylcholine lysophospholipase activity"/>
    <property type="evidence" value="ECO:0007669"/>
    <property type="project" value="TreeGrafter"/>
</dbReference>
<evidence type="ECO:0000313" key="2">
    <source>
        <dbReference type="EMBL" id="VAX29729.1"/>
    </source>
</evidence>
<dbReference type="PANTHER" id="PTHR30383:SF5">
    <property type="entry name" value="SGNH HYDROLASE-TYPE ESTERASE DOMAIN-CONTAINING PROTEIN"/>
    <property type="match status" value="1"/>
</dbReference>